<dbReference type="SUPFAM" id="SSF51206">
    <property type="entry name" value="cAMP-binding domain-like"/>
    <property type="match status" value="1"/>
</dbReference>
<keyword evidence="3 8" id="KW-0812">Transmembrane</keyword>
<dbReference type="Gene3D" id="1.10.287.630">
    <property type="entry name" value="Helix hairpin bin"/>
    <property type="match status" value="1"/>
</dbReference>
<keyword evidence="2" id="KW-0813">Transport</keyword>
<dbReference type="InterPro" id="IPR018490">
    <property type="entry name" value="cNMP-bd_dom_sf"/>
</dbReference>
<comment type="caution">
    <text evidence="10">The sequence shown here is derived from an EMBL/GenBank/DDBJ whole genome shotgun (WGS) entry which is preliminary data.</text>
</comment>
<dbReference type="Pfam" id="PF00520">
    <property type="entry name" value="Ion_trans"/>
    <property type="match status" value="1"/>
</dbReference>
<dbReference type="Pfam" id="PF00027">
    <property type="entry name" value="cNMP_binding"/>
    <property type="match status" value="1"/>
</dbReference>
<feature type="transmembrane region" description="Helical" evidence="8">
    <location>
        <begin position="219"/>
        <end position="238"/>
    </location>
</feature>
<evidence type="ECO:0000256" key="2">
    <source>
        <dbReference type="ARBA" id="ARBA00022448"/>
    </source>
</evidence>
<dbReference type="InterPro" id="IPR005821">
    <property type="entry name" value="Ion_trans_dom"/>
</dbReference>
<dbReference type="Proteomes" id="UP000037460">
    <property type="component" value="Unassembled WGS sequence"/>
</dbReference>
<dbReference type="OrthoDB" id="432483at2759"/>
<evidence type="ECO:0000256" key="4">
    <source>
        <dbReference type="ARBA" id="ARBA00022989"/>
    </source>
</evidence>
<dbReference type="PANTHER" id="PTHR47823:SF9">
    <property type="entry name" value="CHROMOSOME UNDETERMINED SCAFFOLD_10, WHOLE GENOME SHOTGUN SEQUENCE"/>
    <property type="match status" value="1"/>
</dbReference>
<dbReference type="InterPro" id="IPR000595">
    <property type="entry name" value="cNMP-bd_dom"/>
</dbReference>
<feature type="transmembrane region" description="Helical" evidence="8">
    <location>
        <begin position="33"/>
        <end position="51"/>
    </location>
</feature>
<keyword evidence="7" id="KW-0407">Ion channel</keyword>
<evidence type="ECO:0000313" key="10">
    <source>
        <dbReference type="EMBL" id="KOO26988.1"/>
    </source>
</evidence>
<proteinExistence type="predicted"/>
<dbReference type="Gene3D" id="2.60.120.10">
    <property type="entry name" value="Jelly Rolls"/>
    <property type="match status" value="1"/>
</dbReference>
<keyword evidence="6 8" id="KW-0472">Membrane</keyword>
<keyword evidence="11" id="KW-1185">Reference proteome</keyword>
<keyword evidence="5" id="KW-0406">Ion transport</keyword>
<dbReference type="SMART" id="SM00100">
    <property type="entry name" value="cNMP"/>
    <property type="match status" value="1"/>
</dbReference>
<dbReference type="InterPro" id="IPR014710">
    <property type="entry name" value="RmlC-like_jellyroll"/>
</dbReference>
<dbReference type="GO" id="GO:0005249">
    <property type="term" value="F:voltage-gated potassium channel activity"/>
    <property type="evidence" value="ECO:0007669"/>
    <property type="project" value="InterPro"/>
</dbReference>
<dbReference type="InterPro" id="IPR003938">
    <property type="entry name" value="K_chnl_volt-dep_EAG/ELK/ERG"/>
</dbReference>
<gene>
    <name evidence="10" type="ORF">Ctob_000876</name>
</gene>
<evidence type="ECO:0000259" key="9">
    <source>
        <dbReference type="PROSITE" id="PS50042"/>
    </source>
</evidence>
<evidence type="ECO:0000256" key="6">
    <source>
        <dbReference type="ARBA" id="ARBA00023136"/>
    </source>
</evidence>
<feature type="transmembrane region" description="Helical" evidence="8">
    <location>
        <begin position="173"/>
        <end position="196"/>
    </location>
</feature>
<evidence type="ECO:0000256" key="8">
    <source>
        <dbReference type="SAM" id="Phobius"/>
    </source>
</evidence>
<dbReference type="PRINTS" id="PR01463">
    <property type="entry name" value="EAGCHANLFMLY"/>
</dbReference>
<keyword evidence="4 8" id="KW-1133">Transmembrane helix</keyword>
<protein>
    <submittedName>
        <fullName evidence="10">Cyclic nucleotide-binding protein</fullName>
    </submittedName>
</protein>
<dbReference type="GO" id="GO:0016020">
    <property type="term" value="C:membrane"/>
    <property type="evidence" value="ECO:0007669"/>
    <property type="project" value="UniProtKB-SubCell"/>
</dbReference>
<evidence type="ECO:0000256" key="5">
    <source>
        <dbReference type="ARBA" id="ARBA00023065"/>
    </source>
</evidence>
<comment type="subcellular location">
    <subcellularLocation>
        <location evidence="1">Membrane</location>
        <topology evidence="1">Multi-pass membrane protein</topology>
    </subcellularLocation>
</comment>
<feature type="transmembrane region" description="Helical" evidence="8">
    <location>
        <begin position="250"/>
        <end position="273"/>
    </location>
</feature>
<reference evidence="11" key="1">
    <citation type="journal article" date="2015" name="PLoS Genet.">
        <title>Genome Sequence and Transcriptome Analyses of Chrysochromulina tobin: Metabolic Tools for Enhanced Algal Fitness in the Prominent Order Prymnesiales (Haptophyceae).</title>
        <authorList>
            <person name="Hovde B.T."/>
            <person name="Deodato C.R."/>
            <person name="Hunsperger H.M."/>
            <person name="Ryken S.A."/>
            <person name="Yost W."/>
            <person name="Jha R.K."/>
            <person name="Patterson J."/>
            <person name="Monnat R.J. Jr."/>
            <person name="Barlow S.B."/>
            <person name="Starkenburg S.R."/>
            <person name="Cattolico R.A."/>
        </authorList>
    </citation>
    <scope>NUCLEOTIDE SEQUENCE</scope>
    <source>
        <strain evidence="11">CCMP291</strain>
    </source>
</reference>
<evidence type="ECO:0000256" key="1">
    <source>
        <dbReference type="ARBA" id="ARBA00004141"/>
    </source>
</evidence>
<name>A0A0M0JL72_9EUKA</name>
<dbReference type="PROSITE" id="PS50042">
    <property type="entry name" value="CNMP_BINDING_3"/>
    <property type="match status" value="1"/>
</dbReference>
<sequence>MKDPDEDQAAEVKRARTDGIFLPTDKWKESWDLIVLNLIIYSAVMVPYRICFNAPATGWLDKFEISLSLLFFVDVIFNFNTAYAEGDKWVVDRPSIALRYLQGWFWIDFPSCIPVGLIDSLFAGEQDELGMLRFLRLFRLLRLLKLLRLATIVAELEDRFDLNLCFLRIMQMLLALIFLAHILACFWFYMATIVGIDPDIVTWVSTYKDGYLLEEPPEAQYLASMYWALTTLTTVGYGDIVATNDVERSYAVFALLMGALVFGYMISSIASLVKALDRQGGLTEERMDEIKEYMRWRKLPRELMVRMRKYYENYYDTCTAFDEHAILGNLTPSMRLEVVEHILKDTIGKIPLFARTLDRQMQVDIFALCKPLFAVAKDIIYTRGDLPLGLYILMKGQAEAVSSMDGRSLYRVSHLKFFGTSVLTGRRYSATHRAITPCEMATIAADDLRKLFHSFSVEGKVLYQSLLRSHQQKETVRRVQMRMYVIGFQIEEASLLALPLHAVQQHEAHMARIERCGGRRKR</sequence>
<dbReference type="PANTHER" id="PTHR47823">
    <property type="entry name" value="ION_TRANS DOMAIN-CONTAINING PROTEIN"/>
    <property type="match status" value="1"/>
</dbReference>
<feature type="domain" description="Cyclic nucleotide-binding" evidence="9">
    <location>
        <begin position="353"/>
        <end position="469"/>
    </location>
</feature>
<dbReference type="EMBL" id="JWZX01002777">
    <property type="protein sequence ID" value="KOO26988.1"/>
    <property type="molecule type" value="Genomic_DNA"/>
</dbReference>
<dbReference type="Gene3D" id="1.10.287.70">
    <property type="match status" value="1"/>
</dbReference>
<dbReference type="FunFam" id="1.10.287.70:FF:000123">
    <property type="entry name" value="Potassium channel KAT3"/>
    <property type="match status" value="1"/>
</dbReference>
<dbReference type="CDD" id="cd00038">
    <property type="entry name" value="CAP_ED"/>
    <property type="match status" value="1"/>
</dbReference>
<evidence type="ECO:0000313" key="11">
    <source>
        <dbReference type="Proteomes" id="UP000037460"/>
    </source>
</evidence>
<evidence type="ECO:0000256" key="7">
    <source>
        <dbReference type="ARBA" id="ARBA00023303"/>
    </source>
</evidence>
<evidence type="ECO:0000256" key="3">
    <source>
        <dbReference type="ARBA" id="ARBA00022692"/>
    </source>
</evidence>
<dbReference type="AlphaFoldDB" id="A0A0M0JL72"/>
<accession>A0A0M0JL72</accession>
<dbReference type="SUPFAM" id="SSF81324">
    <property type="entry name" value="Voltage-gated potassium channels"/>
    <property type="match status" value="1"/>
</dbReference>
<organism evidence="10 11">
    <name type="scientific">Chrysochromulina tobinii</name>
    <dbReference type="NCBI Taxonomy" id="1460289"/>
    <lineage>
        <taxon>Eukaryota</taxon>
        <taxon>Haptista</taxon>
        <taxon>Haptophyta</taxon>
        <taxon>Prymnesiophyceae</taxon>
        <taxon>Prymnesiales</taxon>
        <taxon>Chrysochromulinaceae</taxon>
        <taxon>Chrysochromulina</taxon>
    </lineage>
</organism>